<feature type="transmembrane region" description="Helical" evidence="1">
    <location>
        <begin position="7"/>
        <end position="24"/>
    </location>
</feature>
<dbReference type="GO" id="GO:0005886">
    <property type="term" value="C:plasma membrane"/>
    <property type="evidence" value="ECO:0007669"/>
    <property type="project" value="TreeGrafter"/>
</dbReference>
<feature type="transmembrane region" description="Helical" evidence="1">
    <location>
        <begin position="62"/>
        <end position="80"/>
    </location>
</feature>
<dbReference type="OrthoDB" id="7581334at2"/>
<dbReference type="InterPro" id="IPR052712">
    <property type="entry name" value="Acid_resist_chaperone_HdeD"/>
</dbReference>
<dbReference type="AlphaFoldDB" id="A0A420EAJ6"/>
<keyword evidence="3" id="KW-1185">Reference proteome</keyword>
<reference evidence="2 3" key="1">
    <citation type="submission" date="2018-09" db="EMBL/GenBank/DDBJ databases">
        <title>Altererythrobacter spongiae sp. nov., isolated from a marine sponge.</title>
        <authorList>
            <person name="Zhuang L."/>
            <person name="Luo L."/>
        </authorList>
    </citation>
    <scope>NUCLEOTIDE SEQUENCE [LARGE SCALE GENOMIC DNA]</scope>
    <source>
        <strain evidence="2 3">HN-Y73</strain>
    </source>
</reference>
<proteinExistence type="predicted"/>
<feature type="transmembrane region" description="Helical" evidence="1">
    <location>
        <begin position="86"/>
        <end position="109"/>
    </location>
</feature>
<comment type="caution">
    <text evidence="2">The sequence shown here is derived from an EMBL/GenBank/DDBJ whole genome shotgun (WGS) entry which is preliminary data.</text>
</comment>
<dbReference type="Proteomes" id="UP000284395">
    <property type="component" value="Unassembled WGS sequence"/>
</dbReference>
<keyword evidence="1" id="KW-0812">Transmembrane</keyword>
<feature type="transmembrane region" description="Helical" evidence="1">
    <location>
        <begin position="141"/>
        <end position="166"/>
    </location>
</feature>
<name>A0A420EAJ6_9SPHN</name>
<evidence type="ECO:0000256" key="1">
    <source>
        <dbReference type="SAM" id="Phobius"/>
    </source>
</evidence>
<sequence>MKTGWGWVLAYGIIVMLIGLIALFNPLATGLATGILLSMALLIYGVLALVTGFSSLSRRARWLEVLLGVLSIVAAGLMFFNPFAGAFSLVILIGAWLFAIGIFEIVGAFRSRYDRLWRFVLGIIDTILGGILLFANPVSALTFLAAVIGISFLIRGIFLVTLALGLRRIERS</sequence>
<gene>
    <name evidence="2" type="ORF">D6851_16180</name>
</gene>
<accession>A0A420EAJ6</accession>
<dbReference type="EMBL" id="RAPF01000013">
    <property type="protein sequence ID" value="RKF17680.1"/>
    <property type="molecule type" value="Genomic_DNA"/>
</dbReference>
<dbReference type="PANTHER" id="PTHR34989">
    <property type="entry name" value="PROTEIN HDED"/>
    <property type="match status" value="1"/>
</dbReference>
<keyword evidence="1" id="KW-1133">Transmembrane helix</keyword>
<evidence type="ECO:0000313" key="3">
    <source>
        <dbReference type="Proteomes" id="UP000284395"/>
    </source>
</evidence>
<feature type="transmembrane region" description="Helical" evidence="1">
    <location>
        <begin position="116"/>
        <end position="135"/>
    </location>
</feature>
<organism evidence="2 3">
    <name type="scientific">Altericroceibacterium spongiae</name>
    <dbReference type="NCBI Taxonomy" id="2320269"/>
    <lineage>
        <taxon>Bacteria</taxon>
        <taxon>Pseudomonadati</taxon>
        <taxon>Pseudomonadota</taxon>
        <taxon>Alphaproteobacteria</taxon>
        <taxon>Sphingomonadales</taxon>
        <taxon>Erythrobacteraceae</taxon>
        <taxon>Altericroceibacterium</taxon>
    </lineage>
</organism>
<dbReference type="Pfam" id="PF03729">
    <property type="entry name" value="DUF308"/>
    <property type="match status" value="1"/>
</dbReference>
<dbReference type="InterPro" id="IPR005325">
    <property type="entry name" value="DUF308_memb"/>
</dbReference>
<protein>
    <submittedName>
        <fullName evidence="2">HdeD family acid-resistance protein</fullName>
    </submittedName>
</protein>
<evidence type="ECO:0000313" key="2">
    <source>
        <dbReference type="EMBL" id="RKF17680.1"/>
    </source>
</evidence>
<feature type="transmembrane region" description="Helical" evidence="1">
    <location>
        <begin position="30"/>
        <end position="50"/>
    </location>
</feature>
<dbReference type="PANTHER" id="PTHR34989:SF1">
    <property type="entry name" value="PROTEIN HDED"/>
    <property type="match status" value="1"/>
</dbReference>
<keyword evidence="1" id="KW-0472">Membrane</keyword>